<dbReference type="InterPro" id="IPR029058">
    <property type="entry name" value="AB_hydrolase_fold"/>
</dbReference>
<dbReference type="Gene3D" id="3.40.50.1820">
    <property type="entry name" value="alpha/beta hydrolase"/>
    <property type="match status" value="1"/>
</dbReference>
<evidence type="ECO:0000256" key="1">
    <source>
        <dbReference type="SAM" id="Phobius"/>
    </source>
</evidence>
<dbReference type="AlphaFoldDB" id="A0A7W9SNL1"/>
<dbReference type="SUPFAM" id="SSF53474">
    <property type="entry name" value="alpha/beta-Hydrolases"/>
    <property type="match status" value="1"/>
</dbReference>
<evidence type="ECO:0000313" key="3">
    <source>
        <dbReference type="EMBL" id="MBB6049184.1"/>
    </source>
</evidence>
<comment type="caution">
    <text evidence="3">The sequence shown here is derived from an EMBL/GenBank/DDBJ whole genome shotgun (WGS) entry which is preliminary data.</text>
</comment>
<sequence length="324" mass="34701">MSEASDETQKSGSGMLKKLLWAGVAVGTVAIINAAIFHRTPPLMYRQTGGQAKWLPLPDGDIAYEVAGEGKPLLLLHAIGAGCSAFEWRHVFGPLSETRQVFAPDLLGFGKSDKPKITYTAETYLDLIADFIEQAIGQKTDIIASSLSAAFAVALAHRRPDLVDRLILVCPTGLQALSAPLQPAGKAITTALKLPVLGATLYNLITSRPGLRQYLKLRVYASPEPVDDALVTHFHRAAHQQGGDRVLPYFLGGYLNCNIADALAALPEAPKLLWGAAASETPIAQSEAFLEVRPDAQLVVLNNVGGLPHDEAPEAFLEIVKGWV</sequence>
<accession>A0A7W9SNL1</accession>
<dbReference type="PANTHER" id="PTHR46438">
    <property type="entry name" value="ALPHA/BETA-HYDROLASES SUPERFAMILY PROTEIN"/>
    <property type="match status" value="1"/>
</dbReference>
<name>A0A7W9SNL1_ARMRO</name>
<feature type="domain" description="AB hydrolase-1" evidence="2">
    <location>
        <begin position="73"/>
        <end position="318"/>
    </location>
</feature>
<dbReference type="PRINTS" id="PR00111">
    <property type="entry name" value="ABHYDROLASE"/>
</dbReference>
<organism evidence="3 4">
    <name type="scientific">Armatimonas rosea</name>
    <dbReference type="NCBI Taxonomy" id="685828"/>
    <lineage>
        <taxon>Bacteria</taxon>
        <taxon>Bacillati</taxon>
        <taxon>Armatimonadota</taxon>
        <taxon>Armatimonadia</taxon>
        <taxon>Armatimonadales</taxon>
        <taxon>Armatimonadaceae</taxon>
        <taxon>Armatimonas</taxon>
    </lineage>
</organism>
<evidence type="ECO:0000259" key="2">
    <source>
        <dbReference type="Pfam" id="PF12697"/>
    </source>
</evidence>
<gene>
    <name evidence="3" type="ORF">HNQ39_000946</name>
</gene>
<dbReference type="Proteomes" id="UP000520814">
    <property type="component" value="Unassembled WGS sequence"/>
</dbReference>
<evidence type="ECO:0000313" key="4">
    <source>
        <dbReference type="Proteomes" id="UP000520814"/>
    </source>
</evidence>
<keyword evidence="1" id="KW-0812">Transmembrane</keyword>
<protein>
    <submittedName>
        <fullName evidence="3">Pimeloyl-ACP methyl ester carboxylesterase</fullName>
    </submittedName>
</protein>
<proteinExistence type="predicted"/>
<keyword evidence="1" id="KW-1133">Transmembrane helix</keyword>
<feature type="transmembrane region" description="Helical" evidence="1">
    <location>
        <begin position="20"/>
        <end position="37"/>
    </location>
</feature>
<reference evidence="3 4" key="1">
    <citation type="submission" date="2020-08" db="EMBL/GenBank/DDBJ databases">
        <title>Genomic Encyclopedia of Type Strains, Phase IV (KMG-IV): sequencing the most valuable type-strain genomes for metagenomic binning, comparative biology and taxonomic classification.</title>
        <authorList>
            <person name="Goeker M."/>
        </authorList>
    </citation>
    <scope>NUCLEOTIDE SEQUENCE [LARGE SCALE GENOMIC DNA]</scope>
    <source>
        <strain evidence="3 4">DSM 23562</strain>
    </source>
</reference>
<keyword evidence="4" id="KW-1185">Reference proteome</keyword>
<dbReference type="InterPro" id="IPR000073">
    <property type="entry name" value="AB_hydrolase_1"/>
</dbReference>
<keyword evidence="1" id="KW-0472">Membrane</keyword>
<dbReference type="EMBL" id="JACHGW010000001">
    <property type="protein sequence ID" value="MBB6049184.1"/>
    <property type="molecule type" value="Genomic_DNA"/>
</dbReference>
<dbReference type="Pfam" id="PF12697">
    <property type="entry name" value="Abhydrolase_6"/>
    <property type="match status" value="1"/>
</dbReference>
<dbReference type="PANTHER" id="PTHR46438:SF2">
    <property type="entry name" value="ALPHA_BETA-HYDROLASES SUPERFAMILY PROTEIN"/>
    <property type="match status" value="1"/>
</dbReference>
<dbReference type="RefSeq" id="WP_184192800.1">
    <property type="nucleotide sequence ID" value="NZ_JACHGW010000001.1"/>
</dbReference>